<reference evidence="7 8" key="1">
    <citation type="submission" date="2015-03" db="EMBL/GenBank/DDBJ databases">
        <title>Genome assembly of Sandaracinus amylolyticus DSM 53668.</title>
        <authorList>
            <person name="Sharma G."/>
            <person name="Subramanian S."/>
        </authorList>
    </citation>
    <scope>NUCLEOTIDE SEQUENCE [LARGE SCALE GENOMIC DNA]</scope>
    <source>
        <strain evidence="7 8">DSM 53668</strain>
    </source>
</reference>
<dbReference type="PRINTS" id="PR00368">
    <property type="entry name" value="FADPNR"/>
</dbReference>
<dbReference type="InterPro" id="IPR036188">
    <property type="entry name" value="FAD/NAD-bd_sf"/>
</dbReference>
<dbReference type="Gene3D" id="3.50.50.60">
    <property type="entry name" value="FAD/NAD(P)-binding domain"/>
    <property type="match status" value="2"/>
</dbReference>
<dbReference type="EMBL" id="CP011125">
    <property type="protein sequence ID" value="AKF02951.1"/>
    <property type="molecule type" value="Genomic_DNA"/>
</dbReference>
<gene>
    <name evidence="7" type="ORF">DB32_000099</name>
</gene>
<keyword evidence="8" id="KW-1185">Reference proteome</keyword>
<evidence type="ECO:0000256" key="1">
    <source>
        <dbReference type="ARBA" id="ARBA00001974"/>
    </source>
</evidence>
<dbReference type="Pfam" id="PF07992">
    <property type="entry name" value="Pyr_redox_2"/>
    <property type="match status" value="1"/>
</dbReference>
<dbReference type="PANTHER" id="PTHR43557">
    <property type="entry name" value="APOPTOSIS-INDUCING FACTOR 1"/>
    <property type="match status" value="1"/>
</dbReference>
<feature type="domain" description="FAD/NAD(P)-binding" evidence="5">
    <location>
        <begin position="5"/>
        <end position="302"/>
    </location>
</feature>
<dbReference type="InterPro" id="IPR028202">
    <property type="entry name" value="Reductase_C"/>
</dbReference>
<dbReference type="PRINTS" id="PR00411">
    <property type="entry name" value="PNDRDTASEI"/>
</dbReference>
<keyword evidence="4" id="KW-0560">Oxidoreductase</keyword>
<keyword evidence="3" id="KW-0274">FAD</keyword>
<accession>A0A0F6YFQ4</accession>
<dbReference type="InterPro" id="IPR050446">
    <property type="entry name" value="FAD-oxidoreductase/Apoptosis"/>
</dbReference>
<dbReference type="AlphaFoldDB" id="A0A0F6YFQ4"/>
<protein>
    <submittedName>
        <fullName evidence="7">Ferredoxin reductase</fullName>
    </submittedName>
</protein>
<keyword evidence="2" id="KW-0285">Flavoprotein</keyword>
<evidence type="ECO:0000313" key="7">
    <source>
        <dbReference type="EMBL" id="AKF02951.1"/>
    </source>
</evidence>
<evidence type="ECO:0000313" key="8">
    <source>
        <dbReference type="Proteomes" id="UP000034883"/>
    </source>
</evidence>
<sequence>MSTNRIVVVGASLAGGRAAETLRRQGWEGEIVLVGEEPHRPYDRPPLSKKFLRGQVAEEKLALRPLAHYERLKIELELGARATSLDPSARTITLESGRRIGWDQLIIATGGHVRRLTCPGATLEGVHYVRTIEDARTLREELRAGRRAVVIGAGVIGCEVAASCREEGVAVTMIEAAPLPLLRAFGPEVGRIYADVHRGHGVDLRCGTGVERLVGERRVEAVITSAGERVECDFVVVGIGITPAVQWLEGAGIALDGHVVVDEHMQTSIAGVYAVGDVARAWDRRLGRRVCVESIDNAQTQAVVAATRAVGKDAAHATVPFFWSDQYDLKLQSVGHVGDFDRVVVRGSIEERAFVAFHLEQGVLRFAIGVNRLQELGATKKLIAAGASVPDAVLADADASLAEWVPKAT</sequence>
<dbReference type="SUPFAM" id="SSF51905">
    <property type="entry name" value="FAD/NAD(P)-binding domain"/>
    <property type="match status" value="2"/>
</dbReference>
<dbReference type="Pfam" id="PF14759">
    <property type="entry name" value="Reductase_C"/>
    <property type="match status" value="1"/>
</dbReference>
<evidence type="ECO:0000256" key="3">
    <source>
        <dbReference type="ARBA" id="ARBA00022827"/>
    </source>
</evidence>
<evidence type="ECO:0000256" key="2">
    <source>
        <dbReference type="ARBA" id="ARBA00022630"/>
    </source>
</evidence>
<feature type="domain" description="Reductase C-terminal" evidence="6">
    <location>
        <begin position="321"/>
        <end position="403"/>
    </location>
</feature>
<dbReference type="InterPro" id="IPR016156">
    <property type="entry name" value="FAD/NAD-linked_Rdtase_dimer_sf"/>
</dbReference>
<dbReference type="GO" id="GO:0005737">
    <property type="term" value="C:cytoplasm"/>
    <property type="evidence" value="ECO:0007669"/>
    <property type="project" value="TreeGrafter"/>
</dbReference>
<dbReference type="PANTHER" id="PTHR43557:SF2">
    <property type="entry name" value="RIESKE DOMAIN-CONTAINING PROTEIN-RELATED"/>
    <property type="match status" value="1"/>
</dbReference>
<proteinExistence type="predicted"/>
<dbReference type="RefSeq" id="WP_053230439.1">
    <property type="nucleotide sequence ID" value="NZ_CP011125.1"/>
</dbReference>
<dbReference type="GO" id="GO:0016651">
    <property type="term" value="F:oxidoreductase activity, acting on NAD(P)H"/>
    <property type="evidence" value="ECO:0007669"/>
    <property type="project" value="TreeGrafter"/>
</dbReference>
<evidence type="ECO:0000256" key="4">
    <source>
        <dbReference type="ARBA" id="ARBA00023002"/>
    </source>
</evidence>
<dbReference type="InterPro" id="IPR023753">
    <property type="entry name" value="FAD/NAD-binding_dom"/>
</dbReference>
<dbReference type="SUPFAM" id="SSF55424">
    <property type="entry name" value="FAD/NAD-linked reductases, dimerisation (C-terminal) domain"/>
    <property type="match status" value="1"/>
</dbReference>
<evidence type="ECO:0000259" key="5">
    <source>
        <dbReference type="Pfam" id="PF07992"/>
    </source>
</evidence>
<comment type="cofactor">
    <cofactor evidence="1">
        <name>FAD</name>
        <dbReference type="ChEBI" id="CHEBI:57692"/>
    </cofactor>
</comment>
<evidence type="ECO:0000259" key="6">
    <source>
        <dbReference type="Pfam" id="PF14759"/>
    </source>
</evidence>
<name>A0A0F6YFQ4_9BACT</name>
<dbReference type="Gene3D" id="3.30.390.30">
    <property type="match status" value="1"/>
</dbReference>
<dbReference type="Proteomes" id="UP000034883">
    <property type="component" value="Chromosome"/>
</dbReference>
<organism evidence="7 8">
    <name type="scientific">Sandaracinus amylolyticus</name>
    <dbReference type="NCBI Taxonomy" id="927083"/>
    <lineage>
        <taxon>Bacteria</taxon>
        <taxon>Pseudomonadati</taxon>
        <taxon>Myxococcota</taxon>
        <taxon>Polyangia</taxon>
        <taxon>Polyangiales</taxon>
        <taxon>Sandaracinaceae</taxon>
        <taxon>Sandaracinus</taxon>
    </lineage>
</organism>
<dbReference type="KEGG" id="samy:DB32_000099"/>
<dbReference type="STRING" id="927083.DB32_000099"/>